<accession>A0A7E4VM97</accession>
<sequence length="111" mass="12992">MSTFFARWKQPVFSLLALDERLLFGPRGRPRATRRVTTITWIGVKEVMGEKNRVLREHLDNTTIATMDIRLLGHIGKLDDIRTVHLDKLKLFKTPFVPLLHRREIQPPKQP</sequence>
<dbReference type="Proteomes" id="UP000492821">
    <property type="component" value="Unassembled WGS sequence"/>
</dbReference>
<reference evidence="2" key="2">
    <citation type="submission" date="2020-10" db="UniProtKB">
        <authorList>
            <consortium name="WormBaseParasite"/>
        </authorList>
    </citation>
    <scope>IDENTIFICATION</scope>
</reference>
<dbReference type="WBParaSite" id="Pan_g22625.t1">
    <property type="protein sequence ID" value="Pan_g22625.t1"/>
    <property type="gene ID" value="Pan_g22625"/>
</dbReference>
<dbReference type="AlphaFoldDB" id="A0A7E4VM97"/>
<name>A0A7E4VM97_PANRE</name>
<keyword evidence="1" id="KW-1185">Reference proteome</keyword>
<proteinExistence type="predicted"/>
<evidence type="ECO:0000313" key="1">
    <source>
        <dbReference type="Proteomes" id="UP000492821"/>
    </source>
</evidence>
<reference evidence="1" key="1">
    <citation type="journal article" date="2013" name="Genetics">
        <title>The draft genome and transcriptome of Panagrellus redivivus are shaped by the harsh demands of a free-living lifestyle.</title>
        <authorList>
            <person name="Srinivasan J."/>
            <person name="Dillman A.R."/>
            <person name="Macchietto M.G."/>
            <person name="Heikkinen L."/>
            <person name="Lakso M."/>
            <person name="Fracchia K.M."/>
            <person name="Antoshechkin I."/>
            <person name="Mortazavi A."/>
            <person name="Wong G."/>
            <person name="Sternberg P.W."/>
        </authorList>
    </citation>
    <scope>NUCLEOTIDE SEQUENCE [LARGE SCALE GENOMIC DNA]</scope>
    <source>
        <strain evidence="1">MT8872</strain>
    </source>
</reference>
<evidence type="ECO:0000313" key="2">
    <source>
        <dbReference type="WBParaSite" id="Pan_g22625.t1"/>
    </source>
</evidence>
<organism evidence="1 2">
    <name type="scientific">Panagrellus redivivus</name>
    <name type="common">Microworm</name>
    <dbReference type="NCBI Taxonomy" id="6233"/>
    <lineage>
        <taxon>Eukaryota</taxon>
        <taxon>Metazoa</taxon>
        <taxon>Ecdysozoa</taxon>
        <taxon>Nematoda</taxon>
        <taxon>Chromadorea</taxon>
        <taxon>Rhabditida</taxon>
        <taxon>Tylenchina</taxon>
        <taxon>Panagrolaimomorpha</taxon>
        <taxon>Panagrolaimoidea</taxon>
        <taxon>Panagrolaimidae</taxon>
        <taxon>Panagrellus</taxon>
    </lineage>
</organism>
<protein>
    <submittedName>
        <fullName evidence="2">Uncharacterized protein</fullName>
    </submittedName>
</protein>